<feature type="signal peptide" evidence="2">
    <location>
        <begin position="1"/>
        <end position="21"/>
    </location>
</feature>
<feature type="region of interest" description="Disordered" evidence="1">
    <location>
        <begin position="895"/>
        <end position="921"/>
    </location>
</feature>
<feature type="region of interest" description="Disordered" evidence="1">
    <location>
        <begin position="256"/>
        <end position="288"/>
    </location>
</feature>
<feature type="region of interest" description="Disordered" evidence="1">
    <location>
        <begin position="182"/>
        <end position="208"/>
    </location>
</feature>
<reference evidence="4" key="1">
    <citation type="journal article" date="2011" name="Proc. Natl. Acad. Sci. U.S.A.">
        <title>Obligate biotrophy features unraveled by the genomic analysis of rust fungi.</title>
        <authorList>
            <person name="Duplessis S."/>
            <person name="Cuomo C.A."/>
            <person name="Lin Y.-C."/>
            <person name="Aerts A."/>
            <person name="Tisserant E."/>
            <person name="Veneault-Fourrey C."/>
            <person name="Joly D.L."/>
            <person name="Hacquard S."/>
            <person name="Amselem J."/>
            <person name="Cantarel B.L."/>
            <person name="Chiu R."/>
            <person name="Coutinho P.M."/>
            <person name="Feau N."/>
            <person name="Field M."/>
            <person name="Frey P."/>
            <person name="Gelhaye E."/>
            <person name="Goldberg J."/>
            <person name="Grabherr M.G."/>
            <person name="Kodira C.D."/>
            <person name="Kohler A."/>
            <person name="Kuees U."/>
            <person name="Lindquist E.A."/>
            <person name="Lucas S.M."/>
            <person name="Mago R."/>
            <person name="Mauceli E."/>
            <person name="Morin E."/>
            <person name="Murat C."/>
            <person name="Pangilinan J.L."/>
            <person name="Park R."/>
            <person name="Pearson M."/>
            <person name="Quesneville H."/>
            <person name="Rouhier N."/>
            <person name="Sakthikumar S."/>
            <person name="Salamov A.A."/>
            <person name="Schmutz J."/>
            <person name="Selles B."/>
            <person name="Shapiro H."/>
            <person name="Tanguay P."/>
            <person name="Tuskan G.A."/>
            <person name="Henrissat B."/>
            <person name="Van de Peer Y."/>
            <person name="Rouze P."/>
            <person name="Ellis J.G."/>
            <person name="Dodds P.N."/>
            <person name="Schein J.E."/>
            <person name="Zhong S."/>
            <person name="Hamelin R.C."/>
            <person name="Grigoriev I.V."/>
            <person name="Szabo L.J."/>
            <person name="Martin F."/>
        </authorList>
    </citation>
    <scope>NUCLEOTIDE SEQUENCE [LARGE SCALE GENOMIC DNA]</scope>
    <source>
        <strain evidence="4">98AG31 / pathotype 3-4-7</strain>
    </source>
</reference>
<feature type="compositionally biased region" description="Low complexity" evidence="1">
    <location>
        <begin position="262"/>
        <end position="281"/>
    </location>
</feature>
<feature type="region of interest" description="Disordered" evidence="1">
    <location>
        <begin position="1506"/>
        <end position="1545"/>
    </location>
</feature>
<feature type="region of interest" description="Disordered" evidence="1">
    <location>
        <begin position="1337"/>
        <end position="1357"/>
    </location>
</feature>
<feature type="region of interest" description="Disordered" evidence="1">
    <location>
        <begin position="975"/>
        <end position="1007"/>
    </location>
</feature>
<feature type="region of interest" description="Disordered" evidence="1">
    <location>
        <begin position="790"/>
        <end position="837"/>
    </location>
</feature>
<dbReference type="KEGG" id="mlr:MELLADRAFT_101218"/>
<evidence type="ECO:0000313" key="4">
    <source>
        <dbReference type="Proteomes" id="UP000001072"/>
    </source>
</evidence>
<proteinExistence type="predicted"/>
<feature type="region of interest" description="Disordered" evidence="1">
    <location>
        <begin position="1058"/>
        <end position="1085"/>
    </location>
</feature>
<feature type="chain" id="PRO_5003314768" description="Secreted protein" evidence="2">
    <location>
        <begin position="22"/>
        <end position="1545"/>
    </location>
</feature>
<dbReference type="RefSeq" id="XP_007403656.1">
    <property type="nucleotide sequence ID" value="XM_007403594.1"/>
</dbReference>
<evidence type="ECO:0000256" key="2">
    <source>
        <dbReference type="SAM" id="SignalP"/>
    </source>
</evidence>
<feature type="compositionally biased region" description="Low complexity" evidence="1">
    <location>
        <begin position="980"/>
        <end position="995"/>
    </location>
</feature>
<feature type="region of interest" description="Disordered" evidence="1">
    <location>
        <begin position="680"/>
        <end position="720"/>
    </location>
</feature>
<evidence type="ECO:0008006" key="5">
    <source>
        <dbReference type="Google" id="ProtNLM"/>
    </source>
</evidence>
<feature type="compositionally biased region" description="Low complexity" evidence="1">
    <location>
        <begin position="346"/>
        <end position="365"/>
    </location>
</feature>
<feature type="region of interest" description="Disordered" evidence="1">
    <location>
        <begin position="1230"/>
        <end position="1250"/>
    </location>
</feature>
<feature type="compositionally biased region" description="Low complexity" evidence="1">
    <location>
        <begin position="694"/>
        <end position="720"/>
    </location>
</feature>
<organism evidence="4">
    <name type="scientific">Melampsora larici-populina (strain 98AG31 / pathotype 3-4-7)</name>
    <name type="common">Poplar leaf rust fungus</name>
    <dbReference type="NCBI Taxonomy" id="747676"/>
    <lineage>
        <taxon>Eukaryota</taxon>
        <taxon>Fungi</taxon>
        <taxon>Dikarya</taxon>
        <taxon>Basidiomycota</taxon>
        <taxon>Pucciniomycotina</taxon>
        <taxon>Pucciniomycetes</taxon>
        <taxon>Pucciniales</taxon>
        <taxon>Melampsoraceae</taxon>
        <taxon>Melampsora</taxon>
    </lineage>
</organism>
<evidence type="ECO:0000313" key="3">
    <source>
        <dbReference type="EMBL" id="EGG12718.1"/>
    </source>
</evidence>
<feature type="compositionally biased region" description="Low complexity" evidence="1">
    <location>
        <begin position="1060"/>
        <end position="1078"/>
    </location>
</feature>
<dbReference type="OrthoDB" id="10520232at2759"/>
<name>F4R410_MELLP</name>
<feature type="compositionally biased region" description="Low complexity" evidence="1">
    <location>
        <begin position="1230"/>
        <end position="1248"/>
    </location>
</feature>
<keyword evidence="2" id="KW-0732">Signal</keyword>
<sequence>MKSTFFPILLLILYFSAYSWAQSRTCNSPAGIPDSAPECAKKCARIKVQEGYCSSEAVFNDAYAQCMSDNCNAQDKTTGLKYSYNDICPADCKGAAPTSTTSSTAPAATRACDSPAGVPDSAPACVKKCASIKVKEGYCTSEATFNDAYKQCMSDNCNAQDKTTGLTYSYNDICPAACKGAAPTSTTSSNAPAATRSCDSPAGVPDSAPACVKKCASIKVKEGYCTSEPTFNDAYKQCMSYSDICPADCKGDRRATTQHQYSSDAPPTSTTSSNPPAATGSCDSPAGVPDSAPACVKKCASIKVTEGYCSSEPTFNDAYAQCMSYSDICPADCKGDRRATTQRQYSSDAPPTSTTSSNPPAATGSCDSPAGVPDSAPACVKKCASIKVKEGYCSSEPTFNDAYAQCMSDNCNAQDKATGLQYKYSDICPGDCKGDPTPSTSSTAPTSTASSDPSPTSTTSSNPPAATGSCDSPAGIPDSAPACVKKCAQIKVKEGYCSNEDTFNEAYAQCMKDNCNAQDQSTGMQYKYPDICPEDCKGDPASTITSAAPTSTSSSNPTPTSTASADPEVSTPTSAPTSTSSSNPPPTSTASADPEVPTRTCETPTLIPNNAPECAKKCAKRKVQEGYCETDSLFTDAYDQCLNSQVILHPLPLSSDNCNPQDTQQGLEFDYNDICPASCKSGSPGPSTSVSLGPRTSSGPAPTATTSSSSPAATATCDPSSKVPIAAPACVKKCAKFKVQEGYCTDENVFNQAYQQCLKDNCNGTDASTGLQYKFDDLCPAPCKSGPGSATTSAAPTSTVSSDAPSPTSSNSNAGTSPTSSSAGPSPTGDTGSGSGQLPPGTPPCAMKCANIKIKEGYCYSSEVLITAYNQCLSDNCSPDDSAKGRTLTYREICGSSGTSSTSTSPGPSPTGDAGSGLNLPADTPQCARKCASIKVREGYCSSSNIFMTAFSKCLSDNCNTSDAAKGRQLTHRQICGSQEPSTPSSSAAPSPTGEAGSGSGSLPSNTPSCAKKCANIKVREGYCYSPQVLMTSFYQCLSDNCNSNDAAKGRQATYRQICASPGPSPSSSSTGPSPTGDAGSGAGLLPNNTPSCARRCAYIKVSEGYCSSSQILLTAFYQCLTDNCNSADSAKGRQLTYRQICGLTGPSPSSSSTGPSPTGDAGSGAGLLPNNTPSCARRCASIKVSEGYCSSSKILLTAFYQCLTDNCNTADSAKGRQLTYRQICGLTGPTPSSSSPGPSPTGASGSGVLPPNTSSCVRKCASIKVKEGYCSSSQVFITAFFQCLRPLQSPTIAVFDQNCRITPPMTYALFSSDNCDRDTAREGLKVGFNEICTSSNPGSPIESSVSPQPTSGPNLSSTALNKAPACVKKCAQVKVSEGYCGSAQSFTVSYHRCLRDNCDRDTVREGLKLGFNEICTSSSTAIQPKNPPSTTSPTGPAGNQTGTGNVPSTAPRCVMNCARIKVLEGYCASPTTFTKAFSQCLSSNCNQADANEGAKLTHKQICGPHDGSDSGKTPCDCDGKSSNSSRTDSVAPRSIRHAPRDFVL</sequence>
<feature type="compositionally biased region" description="Low complexity" evidence="1">
    <location>
        <begin position="439"/>
        <end position="467"/>
    </location>
</feature>
<dbReference type="Proteomes" id="UP000001072">
    <property type="component" value="Unassembled WGS sequence"/>
</dbReference>
<feature type="compositionally biased region" description="Low complexity" evidence="1">
    <location>
        <begin position="790"/>
        <end position="830"/>
    </location>
</feature>
<dbReference type="EMBL" id="GL883090">
    <property type="protein sequence ID" value="EGG12718.1"/>
    <property type="molecule type" value="Genomic_DNA"/>
</dbReference>
<feature type="compositionally biased region" description="Low complexity" evidence="1">
    <location>
        <begin position="543"/>
        <end position="594"/>
    </location>
</feature>
<dbReference type="VEuPathDB" id="FungiDB:MELLADRAFT_101218"/>
<evidence type="ECO:0000256" key="1">
    <source>
        <dbReference type="SAM" id="MobiDB-lite"/>
    </source>
</evidence>
<accession>F4R410</accession>
<gene>
    <name evidence="3" type="ORF">MELLADRAFT_101218</name>
</gene>
<feature type="region of interest" description="Disordered" evidence="1">
    <location>
        <begin position="1146"/>
        <end position="1166"/>
    </location>
</feature>
<feature type="compositionally biased region" description="Low complexity" evidence="1">
    <location>
        <begin position="895"/>
        <end position="912"/>
    </location>
</feature>
<feature type="region of interest" description="Disordered" evidence="1">
    <location>
        <begin position="1421"/>
        <end position="1446"/>
    </location>
</feature>
<feature type="compositionally biased region" description="Low complexity" evidence="1">
    <location>
        <begin position="1146"/>
        <end position="1161"/>
    </location>
</feature>
<feature type="compositionally biased region" description="Polar residues" evidence="1">
    <location>
        <begin position="680"/>
        <end position="691"/>
    </location>
</feature>
<feature type="region of interest" description="Disordered" evidence="1">
    <location>
        <begin position="439"/>
        <end position="471"/>
    </location>
</feature>
<protein>
    <recommendedName>
        <fullName evidence="5">Secreted protein</fullName>
    </recommendedName>
</protein>
<dbReference type="GeneID" id="18921305"/>
<keyword evidence="4" id="KW-1185">Reference proteome</keyword>
<dbReference type="HOGENOM" id="CLU_246640_0_0_1"/>
<feature type="region of interest" description="Disordered" evidence="1">
    <location>
        <begin position="543"/>
        <end position="606"/>
    </location>
</feature>
<feature type="region of interest" description="Disordered" evidence="1">
    <location>
        <begin position="340"/>
        <end position="372"/>
    </location>
</feature>
<feature type="compositionally biased region" description="Low complexity" evidence="1">
    <location>
        <begin position="182"/>
        <end position="197"/>
    </location>
</feature>
<dbReference type="InParanoid" id="F4R410"/>